<protein>
    <submittedName>
        <fullName evidence="1">Uncharacterized protein</fullName>
    </submittedName>
</protein>
<sequence>MCGSGPAHWVEVPAEMAFELARPLIKERHRRHDHRHAALLLEGEVRGGEREPRLSCGGYCFDDAAGSAAPPGKEGACLPWIKIEATCRSRCLGVPLRRRPFAVERPDPALASTG</sequence>
<reference evidence="1" key="1">
    <citation type="submission" date="2020-02" db="EMBL/GenBank/DDBJ databases">
        <authorList>
            <person name="Meier V. D."/>
        </authorList>
    </citation>
    <scope>NUCLEOTIDE SEQUENCE</scope>
    <source>
        <strain evidence="1">AVDCRST_MAG77</strain>
    </source>
</reference>
<name>A0A6J4JJC2_9CHLR</name>
<evidence type="ECO:0000313" key="1">
    <source>
        <dbReference type="EMBL" id="CAA9279119.1"/>
    </source>
</evidence>
<accession>A0A6J4JJC2</accession>
<dbReference type="AlphaFoldDB" id="A0A6J4JJC2"/>
<organism evidence="1">
    <name type="scientific">uncultured Chloroflexota bacterium</name>
    <dbReference type="NCBI Taxonomy" id="166587"/>
    <lineage>
        <taxon>Bacteria</taxon>
        <taxon>Bacillati</taxon>
        <taxon>Chloroflexota</taxon>
        <taxon>environmental samples</taxon>
    </lineage>
</organism>
<dbReference type="EMBL" id="CADCTC010000202">
    <property type="protein sequence ID" value="CAA9279119.1"/>
    <property type="molecule type" value="Genomic_DNA"/>
</dbReference>
<gene>
    <name evidence="1" type="ORF">AVDCRST_MAG77-3652</name>
</gene>
<proteinExistence type="predicted"/>